<name>A0A9Q1EPE5_SYNKA</name>
<comment type="caution">
    <text evidence="1">The sequence shown here is derived from an EMBL/GenBank/DDBJ whole genome shotgun (WGS) entry which is preliminary data.</text>
</comment>
<evidence type="ECO:0000313" key="2">
    <source>
        <dbReference type="Proteomes" id="UP001152622"/>
    </source>
</evidence>
<gene>
    <name evidence="1" type="ORF">SKAU_G00324790</name>
</gene>
<dbReference type="Proteomes" id="UP001152622">
    <property type="component" value="Chromosome 14"/>
</dbReference>
<dbReference type="AlphaFoldDB" id="A0A9Q1EPE5"/>
<dbReference type="EMBL" id="JAINUF010000014">
    <property type="protein sequence ID" value="KAJ8342551.1"/>
    <property type="molecule type" value="Genomic_DNA"/>
</dbReference>
<proteinExistence type="predicted"/>
<organism evidence="1 2">
    <name type="scientific">Synaphobranchus kaupii</name>
    <name type="common">Kaup's arrowtooth eel</name>
    <dbReference type="NCBI Taxonomy" id="118154"/>
    <lineage>
        <taxon>Eukaryota</taxon>
        <taxon>Metazoa</taxon>
        <taxon>Chordata</taxon>
        <taxon>Craniata</taxon>
        <taxon>Vertebrata</taxon>
        <taxon>Euteleostomi</taxon>
        <taxon>Actinopterygii</taxon>
        <taxon>Neopterygii</taxon>
        <taxon>Teleostei</taxon>
        <taxon>Anguilliformes</taxon>
        <taxon>Synaphobranchidae</taxon>
        <taxon>Synaphobranchus</taxon>
    </lineage>
</organism>
<evidence type="ECO:0000313" key="1">
    <source>
        <dbReference type="EMBL" id="KAJ8342551.1"/>
    </source>
</evidence>
<accession>A0A9Q1EPE5</accession>
<keyword evidence="2" id="KW-1185">Reference proteome</keyword>
<protein>
    <submittedName>
        <fullName evidence="1">Uncharacterized protein</fullName>
    </submittedName>
</protein>
<sequence length="73" mass="8034">MLNRKTDSCILQSPPTLGREFLAGWPVTGVELGERSTDAERVSTSLYFPLFLKGLLLGKQSRLCSYCTSVGHT</sequence>
<reference evidence="1" key="1">
    <citation type="journal article" date="2023" name="Science">
        <title>Genome structures resolve the early diversification of teleost fishes.</title>
        <authorList>
            <person name="Parey E."/>
            <person name="Louis A."/>
            <person name="Montfort J."/>
            <person name="Bouchez O."/>
            <person name="Roques C."/>
            <person name="Iampietro C."/>
            <person name="Lluch J."/>
            <person name="Castinel A."/>
            <person name="Donnadieu C."/>
            <person name="Desvignes T."/>
            <person name="Floi Bucao C."/>
            <person name="Jouanno E."/>
            <person name="Wen M."/>
            <person name="Mejri S."/>
            <person name="Dirks R."/>
            <person name="Jansen H."/>
            <person name="Henkel C."/>
            <person name="Chen W.J."/>
            <person name="Zahm M."/>
            <person name="Cabau C."/>
            <person name="Klopp C."/>
            <person name="Thompson A.W."/>
            <person name="Robinson-Rechavi M."/>
            <person name="Braasch I."/>
            <person name="Lecointre G."/>
            <person name="Bobe J."/>
            <person name="Postlethwait J.H."/>
            <person name="Berthelot C."/>
            <person name="Roest Crollius H."/>
            <person name="Guiguen Y."/>
        </authorList>
    </citation>
    <scope>NUCLEOTIDE SEQUENCE</scope>
    <source>
        <strain evidence="1">WJC10195</strain>
    </source>
</reference>